<reference evidence="2 3" key="1">
    <citation type="journal article" date="2014" name="Antonie Van Leeuwenhoek">
        <title>Hyphomonas beringensis sp. nov. and Hyphomonas chukchiensis sp. nov., isolated from surface seawater of the Bering Sea and Chukchi Sea.</title>
        <authorList>
            <person name="Li C."/>
            <person name="Lai Q."/>
            <person name="Li G."/>
            <person name="Dong C."/>
            <person name="Wang J."/>
            <person name="Liao Y."/>
            <person name="Shao Z."/>
        </authorList>
    </citation>
    <scope>NUCLEOTIDE SEQUENCE [LARGE SCALE GENOMIC DNA]</scope>
    <source>
        <strain evidence="2 3">MHS-2</strain>
    </source>
</reference>
<proteinExistence type="predicted"/>
<evidence type="ECO:0000313" key="3">
    <source>
        <dbReference type="Proteomes" id="UP000025171"/>
    </source>
</evidence>
<name>A0A059FCS9_9PROT</name>
<dbReference type="EMBL" id="ARYK01000010">
    <property type="protein sequence ID" value="KCZ88351.1"/>
    <property type="molecule type" value="Genomic_DNA"/>
</dbReference>
<dbReference type="SMART" id="SM00587">
    <property type="entry name" value="CHK"/>
    <property type="match status" value="1"/>
</dbReference>
<dbReference type="PATRIC" id="fig|1280950.3.peg.3185"/>
<organism evidence="2 3">
    <name type="scientific">Hyphomonas johnsonii MHS-2</name>
    <dbReference type="NCBI Taxonomy" id="1280950"/>
    <lineage>
        <taxon>Bacteria</taxon>
        <taxon>Pseudomonadati</taxon>
        <taxon>Pseudomonadota</taxon>
        <taxon>Alphaproteobacteria</taxon>
        <taxon>Hyphomonadales</taxon>
        <taxon>Hyphomonadaceae</taxon>
        <taxon>Hyphomonas</taxon>
    </lineage>
</organism>
<protein>
    <recommendedName>
        <fullName evidence="1">CHK kinase-like domain-containing protein</fullName>
    </recommendedName>
</protein>
<dbReference type="PANTHER" id="PTHR23020:SF41">
    <property type="entry name" value="AMINOGLYCOSIDE PHOSPHOTRANSFERASE DOMAIN-CONTAINING PROTEIN"/>
    <property type="match status" value="1"/>
</dbReference>
<accession>A0A059FCS9</accession>
<dbReference type="InterPro" id="IPR011009">
    <property type="entry name" value="Kinase-like_dom_sf"/>
</dbReference>
<evidence type="ECO:0000259" key="1">
    <source>
        <dbReference type="SMART" id="SM00587"/>
    </source>
</evidence>
<dbReference type="STRING" id="1280950.HJO_15853"/>
<dbReference type="PANTHER" id="PTHR23020">
    <property type="entry name" value="UNCHARACTERIZED NUCLEAR HORMONE RECEPTOR-RELATED"/>
    <property type="match status" value="1"/>
</dbReference>
<dbReference type="Pfam" id="PF01636">
    <property type="entry name" value="APH"/>
    <property type="match status" value="1"/>
</dbReference>
<keyword evidence="3" id="KW-1185">Reference proteome</keyword>
<gene>
    <name evidence="2" type="ORF">HJO_15853</name>
</gene>
<sequence length="360" mass="39242">MTRPGLDGNPLDLTAGWFNDLFDAIGIDAEVKGLTAKAIGTGQIGENVRFVFDYARKGEGAPATLVGKFPSGSEASLATAAMLGHYKREVMFYRTFPKVAGKITPAALYTDYDEATNRFALIMEDMAPSEQGDQLRGCSVADAERALASAAILHAAYWQDETLDGHAWLQGTSTAPPPALSPEQVAGLWLGFKERYKAQLTADVIEVGDAYAAALPAWGEARQGPFALTHNDFRLDNMLFGKAGAPKPLAVVDWQTVGKGAPANDVAYFIGAGLTREHRPKHEQALLRYYHARLIEAGVTSYSFDDLYTDYRWNSFYGMSVAFGAAMLVKQTERGDEMFLTMLRRHAAQVRDNDGLALIT</sequence>
<dbReference type="Gene3D" id="3.90.1200.10">
    <property type="match status" value="1"/>
</dbReference>
<dbReference type="Proteomes" id="UP000025171">
    <property type="component" value="Unassembled WGS sequence"/>
</dbReference>
<dbReference type="InterPro" id="IPR015897">
    <property type="entry name" value="CHK_kinase-like"/>
</dbReference>
<comment type="caution">
    <text evidence="2">The sequence shown here is derived from an EMBL/GenBank/DDBJ whole genome shotgun (WGS) entry which is preliminary data.</text>
</comment>
<dbReference type="RefSeq" id="WP_051618708.1">
    <property type="nucleotide sequence ID" value="NZ_ARYK01000010.1"/>
</dbReference>
<dbReference type="AlphaFoldDB" id="A0A059FCS9"/>
<dbReference type="SUPFAM" id="SSF56112">
    <property type="entry name" value="Protein kinase-like (PK-like)"/>
    <property type="match status" value="1"/>
</dbReference>
<dbReference type="InterPro" id="IPR052961">
    <property type="entry name" value="Oxido-Kinase-like_Enzymes"/>
</dbReference>
<dbReference type="OrthoDB" id="3806873at2"/>
<dbReference type="InterPro" id="IPR002575">
    <property type="entry name" value="Aminoglycoside_PTrfase"/>
</dbReference>
<dbReference type="eggNOG" id="COG3173">
    <property type="taxonomic scope" value="Bacteria"/>
</dbReference>
<evidence type="ECO:0000313" key="2">
    <source>
        <dbReference type="EMBL" id="KCZ88351.1"/>
    </source>
</evidence>
<feature type="domain" description="CHK kinase-like" evidence="1">
    <location>
        <begin position="121"/>
        <end position="300"/>
    </location>
</feature>